<dbReference type="SUPFAM" id="SSF46458">
    <property type="entry name" value="Globin-like"/>
    <property type="match status" value="1"/>
</dbReference>
<organism evidence="1 2">
    <name type="scientific">Parendozoicomonas haliclonae</name>
    <dbReference type="NCBI Taxonomy" id="1960125"/>
    <lineage>
        <taxon>Bacteria</taxon>
        <taxon>Pseudomonadati</taxon>
        <taxon>Pseudomonadota</taxon>
        <taxon>Gammaproteobacteria</taxon>
        <taxon>Oceanospirillales</taxon>
        <taxon>Endozoicomonadaceae</taxon>
        <taxon>Parendozoicomonas</taxon>
    </lineage>
</organism>
<reference evidence="1 2" key="1">
    <citation type="submission" date="2017-03" db="EMBL/GenBank/DDBJ databases">
        <authorList>
            <person name="Afonso C.L."/>
            <person name="Miller P.J."/>
            <person name="Scott M.A."/>
            <person name="Spackman E."/>
            <person name="Goraichik I."/>
            <person name="Dimitrov K.M."/>
            <person name="Suarez D.L."/>
            <person name="Swayne D.E."/>
        </authorList>
    </citation>
    <scope>NUCLEOTIDE SEQUENCE [LARGE SCALE GENOMIC DNA]</scope>
    <source>
        <strain evidence="1">SB41UT1</strain>
    </source>
</reference>
<dbReference type="GO" id="GO:0019825">
    <property type="term" value="F:oxygen binding"/>
    <property type="evidence" value="ECO:0007669"/>
    <property type="project" value="InterPro"/>
</dbReference>
<dbReference type="AlphaFoldDB" id="A0A1X7ALR8"/>
<dbReference type="EMBL" id="FWPT01000004">
    <property type="protein sequence ID" value="SMA46304.1"/>
    <property type="molecule type" value="Genomic_DNA"/>
</dbReference>
<evidence type="ECO:0000313" key="1">
    <source>
        <dbReference type="EMBL" id="SMA46304.1"/>
    </source>
</evidence>
<dbReference type="InterPro" id="IPR012292">
    <property type="entry name" value="Globin/Proto"/>
</dbReference>
<dbReference type="Proteomes" id="UP000196573">
    <property type="component" value="Unassembled WGS sequence"/>
</dbReference>
<name>A0A1X7ALR8_9GAMM</name>
<sequence>MTEADAVFQSYGRCCKSPRFLEDFYENFMASSDAIKERFKDTDMSSQYHLLRSGLLWMILRARGMSDTKLKDLGESHNRNGYNIPPQWYDLWLEALLKTVAAHDEEYTSALAGQWRSVMLPGIEMIRSRY</sequence>
<dbReference type="InterPro" id="IPR009050">
    <property type="entry name" value="Globin-like_sf"/>
</dbReference>
<accession>A0A1X7ALR8</accession>
<evidence type="ECO:0008006" key="3">
    <source>
        <dbReference type="Google" id="ProtNLM"/>
    </source>
</evidence>
<protein>
    <recommendedName>
        <fullName evidence="3">Globin</fullName>
    </recommendedName>
</protein>
<keyword evidence="2" id="KW-1185">Reference proteome</keyword>
<dbReference type="OrthoDB" id="980856at2"/>
<dbReference type="RefSeq" id="WP_087109625.1">
    <property type="nucleotide sequence ID" value="NZ_CBCSCN010000002.1"/>
</dbReference>
<dbReference type="GO" id="GO:0020037">
    <property type="term" value="F:heme binding"/>
    <property type="evidence" value="ECO:0007669"/>
    <property type="project" value="InterPro"/>
</dbReference>
<proteinExistence type="predicted"/>
<dbReference type="Gene3D" id="1.10.490.10">
    <property type="entry name" value="Globins"/>
    <property type="match status" value="1"/>
</dbReference>
<evidence type="ECO:0000313" key="2">
    <source>
        <dbReference type="Proteomes" id="UP000196573"/>
    </source>
</evidence>
<gene>
    <name evidence="1" type="ORF">EHSB41UT_02135</name>
</gene>